<dbReference type="PANTHER" id="PTHR33116">
    <property type="entry name" value="REVERSE TRANSCRIPTASE ZINC-BINDING DOMAIN-CONTAINING PROTEIN-RELATED-RELATED"/>
    <property type="match status" value="1"/>
</dbReference>
<sequence>EVWDNCQESHPNGLICLQAKLKAVKVSLRRWNKDVFGDVNQNIIKAAEGVDHLQEAFDANPSEANRMSLNKANALLQQALRIEEIGCFRYLGAPLKCGRLLSSDFKFIIDKVNAKLAGWSSKVLSQAGRAVLIRAVLRSLPIYIASTVNIPKKICAMMDRLCSNFFWQGADGQKKRHWISWKQLQKLVVEGGLSFRSMEHIQVAITAKQIWNITHGNSLWSRYAKQRFLKKHLTHIQKPFPVGISLNTFKKAKNAILSNSRWIIGNGSSTDFLHDVWIGDQPLVHFQYSPNRHTATISASMQEVMSNDNHDLWHSLNINTDRLRINLGDGDDTCVWIPSSKGDFTVSSAYSVVSPHGRQQSEWKKLWHSAIPPKVIGRIGCEGTVIRGHPYAFVFFSGVLQPIHKIVRYTRSEGMRGVGGHIAQGGLHRHIIRLDDIPKWGVTNPDVLENSNFITIAMNPSGVSFEDFHSLHINHLRNARDTSSVVKGIPPSSIGKTAHTYFFFQVIYGSRRRGFGNGVLRDQSLLRLPFDL</sequence>
<proteinExistence type="predicted"/>
<dbReference type="EMBL" id="NMUH01002943">
    <property type="protein sequence ID" value="MQM02922.1"/>
    <property type="molecule type" value="Genomic_DNA"/>
</dbReference>
<dbReference type="Proteomes" id="UP000652761">
    <property type="component" value="Unassembled WGS sequence"/>
</dbReference>
<feature type="non-terminal residue" evidence="1">
    <location>
        <position position="532"/>
    </location>
</feature>
<dbReference type="AlphaFoldDB" id="A0A843VZL0"/>
<accession>A0A843VZL0</accession>
<evidence type="ECO:0008006" key="3">
    <source>
        <dbReference type="Google" id="ProtNLM"/>
    </source>
</evidence>
<name>A0A843VZL0_COLES</name>
<evidence type="ECO:0000313" key="1">
    <source>
        <dbReference type="EMBL" id="MQM02922.1"/>
    </source>
</evidence>
<comment type="caution">
    <text evidence="1">The sequence shown here is derived from an EMBL/GenBank/DDBJ whole genome shotgun (WGS) entry which is preliminary data.</text>
</comment>
<evidence type="ECO:0000313" key="2">
    <source>
        <dbReference type="Proteomes" id="UP000652761"/>
    </source>
</evidence>
<gene>
    <name evidence="1" type="ORF">Taro_035693</name>
</gene>
<dbReference type="OrthoDB" id="683552at2759"/>
<dbReference type="PANTHER" id="PTHR33116:SF86">
    <property type="entry name" value="REVERSE TRANSCRIPTASE DOMAIN-CONTAINING PROTEIN"/>
    <property type="match status" value="1"/>
</dbReference>
<reference evidence="1" key="1">
    <citation type="submission" date="2017-07" db="EMBL/GenBank/DDBJ databases">
        <title>Taro Niue Genome Assembly and Annotation.</title>
        <authorList>
            <person name="Atibalentja N."/>
            <person name="Keating K."/>
            <person name="Fields C.J."/>
        </authorList>
    </citation>
    <scope>NUCLEOTIDE SEQUENCE</scope>
    <source>
        <strain evidence="1">Niue_2</strain>
        <tissue evidence="1">Leaf</tissue>
    </source>
</reference>
<keyword evidence="2" id="KW-1185">Reference proteome</keyword>
<protein>
    <recommendedName>
        <fullName evidence="3">Reverse transcriptase</fullName>
    </recommendedName>
</protein>
<organism evidence="1 2">
    <name type="scientific">Colocasia esculenta</name>
    <name type="common">Wild taro</name>
    <name type="synonym">Arum esculentum</name>
    <dbReference type="NCBI Taxonomy" id="4460"/>
    <lineage>
        <taxon>Eukaryota</taxon>
        <taxon>Viridiplantae</taxon>
        <taxon>Streptophyta</taxon>
        <taxon>Embryophyta</taxon>
        <taxon>Tracheophyta</taxon>
        <taxon>Spermatophyta</taxon>
        <taxon>Magnoliopsida</taxon>
        <taxon>Liliopsida</taxon>
        <taxon>Araceae</taxon>
        <taxon>Aroideae</taxon>
        <taxon>Colocasieae</taxon>
        <taxon>Colocasia</taxon>
    </lineage>
</organism>